<dbReference type="EMBL" id="JACNMF010000003">
    <property type="protein sequence ID" value="MBC3758722.1"/>
    <property type="molecule type" value="Genomic_DNA"/>
</dbReference>
<gene>
    <name evidence="1" type="ORF">H7U19_09930</name>
</gene>
<evidence type="ECO:0000313" key="1">
    <source>
        <dbReference type="EMBL" id="MBC3758722.1"/>
    </source>
</evidence>
<evidence type="ECO:0000313" key="2">
    <source>
        <dbReference type="Proteomes" id="UP000656244"/>
    </source>
</evidence>
<reference evidence="1" key="1">
    <citation type="submission" date="2020-08" db="EMBL/GenBank/DDBJ databases">
        <title>Hyunsoonleella sp. strain SJ7 genome sequencing and assembly.</title>
        <authorList>
            <person name="Kim I."/>
        </authorList>
    </citation>
    <scope>NUCLEOTIDE SEQUENCE</scope>
    <source>
        <strain evidence="1">SJ7</strain>
    </source>
</reference>
<protein>
    <submittedName>
        <fullName evidence="1">DUF1961 family protein</fullName>
    </submittedName>
</protein>
<dbReference type="Gene3D" id="2.60.120.200">
    <property type="match status" value="1"/>
</dbReference>
<accession>A0A923KKP8</accession>
<dbReference type="InterPro" id="IPR015305">
    <property type="entry name" value="DUF1961"/>
</dbReference>
<dbReference type="Pfam" id="PF09224">
    <property type="entry name" value="DUF1961"/>
    <property type="match status" value="1"/>
</dbReference>
<name>A0A923KKP8_9FLAO</name>
<organism evidence="1 2">
    <name type="scientific">Hyunsoonleella aquatilis</name>
    <dbReference type="NCBI Taxonomy" id="2762758"/>
    <lineage>
        <taxon>Bacteria</taxon>
        <taxon>Pseudomonadati</taxon>
        <taxon>Bacteroidota</taxon>
        <taxon>Flavobacteriia</taxon>
        <taxon>Flavobacteriales</taxon>
        <taxon>Flavobacteriaceae</taxon>
    </lineage>
</organism>
<proteinExistence type="predicted"/>
<sequence>MKITLLFLIVTSFLFSCKKDKTANFTKINKDQHWTLVFDDDCTKDWTKNWTLDGLIATVENSKDGMHFKAGSEAYNDAHHAVLWTKDAYSGDVKIEFDYIKTDDENRFVNILYIQATGDGEGVHEKDISKWKKKREVPAMREYFENMNTFHISFSAFGNKGDGFYYVRARRYPKAKGQPFNSIVVEPSYDLQGFFETGKTYHITAVKTSEKLSFKMELEGKAEYFEWDISKIAPIKEGKIGLRHMYTRSAIYKNFKIYTKGAR</sequence>
<dbReference type="AlphaFoldDB" id="A0A923KKP8"/>
<dbReference type="PROSITE" id="PS51257">
    <property type="entry name" value="PROKAR_LIPOPROTEIN"/>
    <property type="match status" value="1"/>
</dbReference>
<dbReference type="Proteomes" id="UP000656244">
    <property type="component" value="Unassembled WGS sequence"/>
</dbReference>
<comment type="caution">
    <text evidence="1">The sequence shown here is derived from an EMBL/GenBank/DDBJ whole genome shotgun (WGS) entry which is preliminary data.</text>
</comment>
<keyword evidence="2" id="KW-1185">Reference proteome</keyword>
<dbReference type="RefSeq" id="WP_186561896.1">
    <property type="nucleotide sequence ID" value="NZ_JACNMF010000003.1"/>
</dbReference>